<dbReference type="AlphaFoldDB" id="A0A3S4LJ87"/>
<gene>
    <name evidence="2" type="ORF">NCTC9695_02551</name>
</gene>
<dbReference type="EMBL" id="LR134182">
    <property type="protein sequence ID" value="VEB42109.1"/>
    <property type="molecule type" value="Genomic_DNA"/>
</dbReference>
<dbReference type="Proteomes" id="UP000275777">
    <property type="component" value="Chromosome"/>
</dbReference>
<accession>A0A3S4LJ87</accession>
<protein>
    <submittedName>
        <fullName evidence="2">Uncharacterized protein</fullName>
    </submittedName>
</protein>
<proteinExistence type="predicted"/>
<reference evidence="2 3" key="1">
    <citation type="submission" date="2018-12" db="EMBL/GenBank/DDBJ databases">
        <authorList>
            <consortium name="Pathogen Informatics"/>
        </authorList>
    </citation>
    <scope>NUCLEOTIDE SEQUENCE [LARGE SCALE GENOMIC DNA]</scope>
    <source>
        <strain evidence="2 3">NCTC9695</strain>
    </source>
</reference>
<organism evidence="2 3">
    <name type="scientific">Chromobacterium violaceum</name>
    <dbReference type="NCBI Taxonomy" id="536"/>
    <lineage>
        <taxon>Bacteria</taxon>
        <taxon>Pseudomonadati</taxon>
        <taxon>Pseudomonadota</taxon>
        <taxon>Betaproteobacteria</taxon>
        <taxon>Neisseriales</taxon>
        <taxon>Chromobacteriaceae</taxon>
        <taxon>Chromobacterium</taxon>
    </lineage>
</organism>
<feature type="region of interest" description="Disordered" evidence="1">
    <location>
        <begin position="76"/>
        <end position="113"/>
    </location>
</feature>
<feature type="region of interest" description="Disordered" evidence="1">
    <location>
        <begin position="279"/>
        <end position="333"/>
    </location>
</feature>
<name>A0A3S4LJ87_CHRVL</name>
<evidence type="ECO:0000313" key="3">
    <source>
        <dbReference type="Proteomes" id="UP000275777"/>
    </source>
</evidence>
<feature type="compositionally biased region" description="Polar residues" evidence="1">
    <location>
        <begin position="324"/>
        <end position="333"/>
    </location>
</feature>
<sequence length="333" mass="36429">MGQPGVIDNMNAAVAAFASRTAHRQQRRAVQAAEMPRGIHVGLAIDEIQQSEAVADALQQPGGLARQRHRRVQSGIARPRSFPMSGRLQQAATRQRRRPRQPSGIDHGADGLLLGGQQQHSLLEQPGALRTRRNEVSAAAGVENILVSRQTTLLAVTVEQSRPRPSCNDFSQLPTQVVSVLNAAISAAAAERANLMRAVSGEHHRSMHEASQPAATEGIDADPFKFEIDIVAEHPAQPGRHALRLALQHWVCIRPSWKSTRQTSSGCLWIRTDCPSWKDGENQKRRSAGKAAGMRTSAIRKRSLNVRPSKGSCSAWRTKDRTPSHATSQSQWI</sequence>
<evidence type="ECO:0000256" key="1">
    <source>
        <dbReference type="SAM" id="MobiDB-lite"/>
    </source>
</evidence>
<evidence type="ECO:0000313" key="2">
    <source>
        <dbReference type="EMBL" id="VEB42109.1"/>
    </source>
</evidence>